<comment type="caution">
    <text evidence="9">The sequence shown here is derived from an EMBL/GenBank/DDBJ whole genome shotgun (WGS) entry which is preliminary data.</text>
</comment>
<dbReference type="Pfam" id="PF00010">
    <property type="entry name" value="HLH"/>
    <property type="match status" value="1"/>
</dbReference>
<evidence type="ECO:0000256" key="7">
    <source>
        <dbReference type="SAM" id="MobiDB-lite"/>
    </source>
</evidence>
<evidence type="ECO:0000259" key="8">
    <source>
        <dbReference type="PROSITE" id="PS50888"/>
    </source>
</evidence>
<dbReference type="SMART" id="SM00353">
    <property type="entry name" value="HLH"/>
    <property type="match status" value="1"/>
</dbReference>
<dbReference type="GO" id="GO:0005634">
    <property type="term" value="C:nucleus"/>
    <property type="evidence" value="ECO:0007669"/>
    <property type="project" value="UniProtKB-SubCell"/>
</dbReference>
<protein>
    <recommendedName>
        <fullName evidence="8">BHLH domain-containing protein</fullName>
    </recommendedName>
</protein>
<feature type="domain" description="BHLH" evidence="8">
    <location>
        <begin position="411"/>
        <end position="472"/>
    </location>
</feature>
<dbReference type="GO" id="GO:0000978">
    <property type="term" value="F:RNA polymerase II cis-regulatory region sequence-specific DNA binding"/>
    <property type="evidence" value="ECO:0007669"/>
    <property type="project" value="TreeGrafter"/>
</dbReference>
<dbReference type="OrthoDB" id="6242697at2759"/>
<dbReference type="SUPFAM" id="SSF47459">
    <property type="entry name" value="HLH, helix-loop-helix DNA-binding domain"/>
    <property type="match status" value="1"/>
</dbReference>
<evidence type="ECO:0000256" key="5">
    <source>
        <dbReference type="ARBA" id="ARBA00023163"/>
    </source>
</evidence>
<feature type="compositionally biased region" description="Polar residues" evidence="7">
    <location>
        <begin position="213"/>
        <end position="233"/>
    </location>
</feature>
<feature type="compositionally biased region" description="Low complexity" evidence="7">
    <location>
        <begin position="23"/>
        <end position="56"/>
    </location>
</feature>
<keyword evidence="3" id="KW-0805">Transcription regulation</keyword>
<evidence type="ECO:0000256" key="6">
    <source>
        <dbReference type="ARBA" id="ARBA00023242"/>
    </source>
</evidence>
<evidence type="ECO:0000313" key="10">
    <source>
        <dbReference type="Proteomes" id="UP000790347"/>
    </source>
</evidence>
<evidence type="ECO:0000256" key="4">
    <source>
        <dbReference type="ARBA" id="ARBA00023125"/>
    </source>
</evidence>
<dbReference type="GO" id="GO:0000981">
    <property type="term" value="F:DNA-binding transcription factor activity, RNA polymerase II-specific"/>
    <property type="evidence" value="ECO:0007669"/>
    <property type="project" value="TreeGrafter"/>
</dbReference>
<feature type="compositionally biased region" description="Polar residues" evidence="7">
    <location>
        <begin position="615"/>
        <end position="634"/>
    </location>
</feature>
<dbReference type="AlphaFoldDB" id="A0A922HY33"/>
<feature type="compositionally biased region" description="Polar residues" evidence="7">
    <location>
        <begin position="331"/>
        <end position="343"/>
    </location>
</feature>
<accession>A0A922HY33</accession>
<feature type="compositionally biased region" description="Polar residues" evidence="7">
    <location>
        <begin position="529"/>
        <end position="548"/>
    </location>
</feature>
<evidence type="ECO:0000256" key="2">
    <source>
        <dbReference type="ARBA" id="ARBA00008289"/>
    </source>
</evidence>
<sequence>MSRTNFKQQLMKEQLLQEELRQTSKQQSSSTTTMTSSNNTNNNNNQQNPTTSATSNISNGIRIQTFASSSSSSSTVTAAAGNNSNDHQQSSSNIPSAQQQQASEPMVINFPNSTNSPHHQIIPGGAGFSLPLQLQLFGGGGGGGGMNSSSPFGSSNQQQPQPISIQHQPIHNNNQNIQFNGPHSLNATLLQQTANQTGHNMDRIGASLLRNHIASQQQQSQTSNRPEQQSSPFALSPESPLSGGGPSSASDFDDVFDGIMRLDTAGIDDIDNISATIVEMSSGSGNNFFNPNSQNSALMDIGDQKTLIPHTLPDRMESFLLSNPIQNPNLVSHSPINAGSLKTPNNSPGNNSQSSPVAIKSSATNRFGGSSQLGRSVTTGGHRLSGTTSTVSSSCPQLTEQELKAWQKDRQKKDNHNQIERRRRYNINDRIKELGTLLPRNADDPKHFELVKDMKQNKGTILKASVDYLKLLKQENVRLNDEFDRALGETRKTKEENHRLQEVLFTLLKKLNVTEGRSMESIMAEIHSMTSSNKQTANETSIANGHRQNNSKEDQQFDMVDYKMDYHNSINSPANSPSTDYLDTASAMNKHPIGVGSVGSSSAGGFQIVKEEPNESPSPMINHHQLSSPMSPAGSNPILRSIHQQTTTSSQQSSNNSSGNGGYFLAVRNSQHPHQHHIQQHQLQQLMMNSGNATTNNGQTFGQLNSSNLLSQTQQLATSTIIKNEAFSPQSMDICN</sequence>
<feature type="region of interest" description="Disordered" evidence="7">
    <location>
        <begin position="609"/>
        <end position="664"/>
    </location>
</feature>
<dbReference type="PROSITE" id="PS50888">
    <property type="entry name" value="BHLH"/>
    <property type="match status" value="1"/>
</dbReference>
<comment type="subcellular location">
    <subcellularLocation>
        <location evidence="1">Nucleus</location>
    </subcellularLocation>
</comment>
<dbReference type="PANTHER" id="PTHR45776:SF2">
    <property type="entry name" value="MIP04163P"/>
    <property type="match status" value="1"/>
</dbReference>
<dbReference type="CDD" id="cd11397">
    <property type="entry name" value="bHLHzip_MITF_like"/>
    <property type="match status" value="1"/>
</dbReference>
<feature type="region of interest" description="Disordered" evidence="7">
    <location>
        <begin position="529"/>
        <end position="553"/>
    </location>
</feature>
<keyword evidence="6" id="KW-0539">Nucleus</keyword>
<dbReference type="Gene3D" id="4.10.280.10">
    <property type="entry name" value="Helix-loop-helix DNA-binding domain"/>
    <property type="match status" value="1"/>
</dbReference>
<feature type="region of interest" description="Disordered" evidence="7">
    <location>
        <begin position="213"/>
        <end position="252"/>
    </location>
</feature>
<feature type="region of interest" description="Disordered" evidence="7">
    <location>
        <begin position="331"/>
        <end position="397"/>
    </location>
</feature>
<feature type="region of interest" description="Disordered" evidence="7">
    <location>
        <begin position="139"/>
        <end position="161"/>
    </location>
</feature>
<feature type="compositionally biased region" description="Low complexity" evidence="7">
    <location>
        <begin position="644"/>
        <end position="658"/>
    </location>
</feature>
<keyword evidence="10" id="KW-1185">Reference proteome</keyword>
<gene>
    <name evidence="9" type="ORF">DERF_007392</name>
</gene>
<dbReference type="InterPro" id="IPR036638">
    <property type="entry name" value="HLH_DNA-bd_sf"/>
</dbReference>
<dbReference type="GO" id="GO:0046983">
    <property type="term" value="F:protein dimerization activity"/>
    <property type="evidence" value="ECO:0007669"/>
    <property type="project" value="InterPro"/>
</dbReference>
<feature type="compositionally biased region" description="Low complexity" evidence="7">
    <location>
        <begin position="344"/>
        <end position="356"/>
    </location>
</feature>
<dbReference type="EMBL" id="ASGP02000003">
    <property type="protein sequence ID" value="KAH9516666.1"/>
    <property type="molecule type" value="Genomic_DNA"/>
</dbReference>
<evidence type="ECO:0000256" key="1">
    <source>
        <dbReference type="ARBA" id="ARBA00004123"/>
    </source>
</evidence>
<evidence type="ECO:0000313" key="9">
    <source>
        <dbReference type="EMBL" id="KAH9516666.1"/>
    </source>
</evidence>
<name>A0A922HY33_DERFA</name>
<proteinExistence type="inferred from homology"/>
<evidence type="ECO:0000256" key="3">
    <source>
        <dbReference type="ARBA" id="ARBA00023015"/>
    </source>
</evidence>
<feature type="compositionally biased region" description="Polar residues" evidence="7">
    <location>
        <begin position="361"/>
        <end position="397"/>
    </location>
</feature>
<keyword evidence="5" id="KW-0804">Transcription</keyword>
<keyword evidence="4" id="KW-0238">DNA-binding</keyword>
<feature type="region of interest" description="Disordered" evidence="7">
    <location>
        <begin position="18"/>
        <end position="56"/>
    </location>
</feature>
<comment type="similarity">
    <text evidence="2">Belongs to the MiT/TFE family.</text>
</comment>
<organism evidence="9 10">
    <name type="scientific">Dermatophagoides farinae</name>
    <name type="common">American house dust mite</name>
    <dbReference type="NCBI Taxonomy" id="6954"/>
    <lineage>
        <taxon>Eukaryota</taxon>
        <taxon>Metazoa</taxon>
        <taxon>Ecdysozoa</taxon>
        <taxon>Arthropoda</taxon>
        <taxon>Chelicerata</taxon>
        <taxon>Arachnida</taxon>
        <taxon>Acari</taxon>
        <taxon>Acariformes</taxon>
        <taxon>Sarcoptiformes</taxon>
        <taxon>Astigmata</taxon>
        <taxon>Psoroptidia</taxon>
        <taxon>Analgoidea</taxon>
        <taxon>Pyroglyphidae</taxon>
        <taxon>Dermatophagoidinae</taxon>
        <taxon>Dermatophagoides</taxon>
    </lineage>
</organism>
<feature type="compositionally biased region" description="Low complexity" evidence="7">
    <location>
        <begin position="82"/>
        <end position="93"/>
    </location>
</feature>
<reference evidence="9" key="2">
    <citation type="journal article" date="2022" name="Res Sq">
        <title>Comparative Genomics Reveals Insights into the Divergent Evolution of Astigmatic Mites and Household Pest Adaptations.</title>
        <authorList>
            <person name="Xiong Q."/>
            <person name="Wan A.T.-Y."/>
            <person name="Liu X.-Y."/>
            <person name="Fung C.S.-H."/>
            <person name="Xiao X."/>
            <person name="Malainual N."/>
            <person name="Hou J."/>
            <person name="Wang L."/>
            <person name="Wang M."/>
            <person name="Yang K."/>
            <person name="Cui Y."/>
            <person name="Leung E."/>
            <person name="Nong W."/>
            <person name="Shin S.-K."/>
            <person name="Au S."/>
            <person name="Jeong K.Y."/>
            <person name="Chew F.T."/>
            <person name="Hui J."/>
            <person name="Leung T.F."/>
            <person name="Tungtrongchitr A."/>
            <person name="Zhong N."/>
            <person name="Liu Z."/>
            <person name="Tsui S."/>
        </authorList>
    </citation>
    <scope>NUCLEOTIDE SEQUENCE</scope>
    <source>
        <strain evidence="9">Derf</strain>
        <tissue evidence="9">Whole organism</tissue>
    </source>
</reference>
<dbReference type="Proteomes" id="UP000790347">
    <property type="component" value="Unassembled WGS sequence"/>
</dbReference>
<dbReference type="InterPro" id="IPR011598">
    <property type="entry name" value="bHLH_dom"/>
</dbReference>
<reference evidence="9" key="1">
    <citation type="submission" date="2013-05" db="EMBL/GenBank/DDBJ databases">
        <authorList>
            <person name="Yim A.K.Y."/>
            <person name="Chan T.F."/>
            <person name="Ji K.M."/>
            <person name="Liu X.Y."/>
            <person name="Zhou J.W."/>
            <person name="Li R.Q."/>
            <person name="Yang K.Y."/>
            <person name="Li J."/>
            <person name="Li M."/>
            <person name="Law P.T.W."/>
            <person name="Wu Y.L."/>
            <person name="Cai Z.L."/>
            <person name="Qin H."/>
            <person name="Bao Y."/>
            <person name="Leung R.K.K."/>
            <person name="Ng P.K.S."/>
            <person name="Zou J."/>
            <person name="Zhong X.J."/>
            <person name="Ran P.X."/>
            <person name="Zhong N.S."/>
            <person name="Liu Z.G."/>
            <person name="Tsui S.K.W."/>
        </authorList>
    </citation>
    <scope>NUCLEOTIDE SEQUENCE</scope>
    <source>
        <strain evidence="9">Derf</strain>
        <tissue evidence="9">Whole organism</tissue>
    </source>
</reference>
<feature type="compositionally biased region" description="Low complexity" evidence="7">
    <location>
        <begin position="147"/>
        <end position="161"/>
    </location>
</feature>
<dbReference type="PANTHER" id="PTHR45776">
    <property type="entry name" value="MIP04163P"/>
    <property type="match status" value="1"/>
</dbReference>
<feature type="region of interest" description="Disordered" evidence="7">
    <location>
        <begin position="68"/>
        <end position="102"/>
    </location>
</feature>